<proteinExistence type="predicted"/>
<dbReference type="EMBL" id="JABFTS010000016">
    <property type="protein sequence ID" value="MCE8053845.1"/>
    <property type="molecule type" value="Genomic_DNA"/>
</dbReference>
<organism evidence="1 2">
    <name type="scientific">Billgrantia desiderata</name>
    <dbReference type="NCBI Taxonomy" id="52021"/>
    <lineage>
        <taxon>Bacteria</taxon>
        <taxon>Pseudomonadati</taxon>
        <taxon>Pseudomonadota</taxon>
        <taxon>Gammaproteobacteria</taxon>
        <taxon>Oceanospirillales</taxon>
        <taxon>Halomonadaceae</taxon>
        <taxon>Billgrantia</taxon>
    </lineage>
</organism>
<protein>
    <submittedName>
        <fullName evidence="1">Uncharacterized protein</fullName>
    </submittedName>
</protein>
<gene>
    <name evidence="1" type="ORF">HOP61_21355</name>
</gene>
<dbReference type="Proteomes" id="UP001320178">
    <property type="component" value="Unassembled WGS sequence"/>
</dbReference>
<dbReference type="RefSeq" id="WP_234240922.1">
    <property type="nucleotide sequence ID" value="NZ_JABFTS010000016.1"/>
</dbReference>
<sequence>MDYDPLTVIPGLWDRPNYRDEALTSLENAFADTGAKQIIIMDPYLEPWAIQKTIELFAKRMGREIIFLTRLKNAEKGDKEELERKTKEAQLETIRKGIFKDFSIRKTRFEFHDRYIVSREGKGDDLYLLVNTSLGTIYKKFSGTLRITNRSYRRQVDAFIIKAIEQSEVW</sequence>
<evidence type="ECO:0000313" key="1">
    <source>
        <dbReference type="EMBL" id="MCE8053845.1"/>
    </source>
</evidence>
<reference evidence="1" key="1">
    <citation type="submission" date="2020-05" db="EMBL/GenBank/DDBJ databases">
        <authorList>
            <person name="Wang L."/>
            <person name="Shao Z."/>
        </authorList>
    </citation>
    <scope>NUCLEOTIDE SEQUENCE</scope>
    <source>
        <strain evidence="1">MCCC 1A05776</strain>
    </source>
</reference>
<evidence type="ECO:0000313" key="2">
    <source>
        <dbReference type="Proteomes" id="UP001320178"/>
    </source>
</evidence>
<accession>A0AAW4Z3Q1</accession>
<comment type="caution">
    <text evidence="1">The sequence shown here is derived from an EMBL/GenBank/DDBJ whole genome shotgun (WGS) entry which is preliminary data.</text>
</comment>
<name>A0AAW4Z3Q1_9GAMM</name>
<reference evidence="1" key="2">
    <citation type="journal article" date="2021" name="Front. Microbiol.">
        <title>Aerobic Denitrification and Heterotrophic Sulfur Oxidation in the Genus Halomonas Revealed by Six Novel Species Characterizations and Genome-Based Analysis.</title>
        <authorList>
            <person name="Wang L."/>
            <person name="Shao Z."/>
        </authorList>
    </citation>
    <scope>NUCLEOTIDE SEQUENCE</scope>
    <source>
        <strain evidence="1">MCCC 1A05776</strain>
    </source>
</reference>
<dbReference type="AlphaFoldDB" id="A0AAW4Z3Q1"/>